<dbReference type="EMBL" id="JATAAI010000008">
    <property type="protein sequence ID" value="KAK1743950.1"/>
    <property type="molecule type" value="Genomic_DNA"/>
</dbReference>
<feature type="compositionally biased region" description="Basic and acidic residues" evidence="1">
    <location>
        <begin position="434"/>
        <end position="451"/>
    </location>
</feature>
<reference evidence="2" key="1">
    <citation type="submission" date="2023-06" db="EMBL/GenBank/DDBJ databases">
        <title>Survivors Of The Sea: Transcriptome response of Skeletonema marinoi to long-term dormancy.</title>
        <authorList>
            <person name="Pinder M.I.M."/>
            <person name="Kourtchenko O."/>
            <person name="Robertson E.K."/>
            <person name="Larsson T."/>
            <person name="Maumus F."/>
            <person name="Osuna-Cruz C.M."/>
            <person name="Vancaester E."/>
            <person name="Stenow R."/>
            <person name="Vandepoele K."/>
            <person name="Ploug H."/>
            <person name="Bruchert V."/>
            <person name="Godhe A."/>
            <person name="Topel M."/>
        </authorList>
    </citation>
    <scope>NUCLEOTIDE SEQUENCE</scope>
    <source>
        <strain evidence="2">R05AC</strain>
    </source>
</reference>
<keyword evidence="3" id="KW-1185">Reference proteome</keyword>
<evidence type="ECO:0000313" key="2">
    <source>
        <dbReference type="EMBL" id="KAK1743950.1"/>
    </source>
</evidence>
<accession>A0AAD8YEF8</accession>
<protein>
    <submittedName>
        <fullName evidence="2">Uncharacterized protein</fullName>
    </submittedName>
</protein>
<feature type="region of interest" description="Disordered" evidence="1">
    <location>
        <begin position="419"/>
        <end position="451"/>
    </location>
</feature>
<dbReference type="AlphaFoldDB" id="A0AAD8YEF8"/>
<evidence type="ECO:0000256" key="1">
    <source>
        <dbReference type="SAM" id="MobiDB-lite"/>
    </source>
</evidence>
<dbReference type="Proteomes" id="UP001224775">
    <property type="component" value="Unassembled WGS sequence"/>
</dbReference>
<gene>
    <name evidence="2" type="ORF">QTG54_005547</name>
</gene>
<organism evidence="2 3">
    <name type="scientific">Skeletonema marinoi</name>
    <dbReference type="NCBI Taxonomy" id="267567"/>
    <lineage>
        <taxon>Eukaryota</taxon>
        <taxon>Sar</taxon>
        <taxon>Stramenopiles</taxon>
        <taxon>Ochrophyta</taxon>
        <taxon>Bacillariophyta</taxon>
        <taxon>Coscinodiscophyceae</taxon>
        <taxon>Thalassiosirophycidae</taxon>
        <taxon>Thalassiosirales</taxon>
        <taxon>Skeletonemataceae</taxon>
        <taxon>Skeletonema</taxon>
        <taxon>Skeletonema marinoi-dohrnii complex</taxon>
    </lineage>
</organism>
<evidence type="ECO:0000313" key="3">
    <source>
        <dbReference type="Proteomes" id="UP001224775"/>
    </source>
</evidence>
<comment type="caution">
    <text evidence="2">The sequence shown here is derived from an EMBL/GenBank/DDBJ whole genome shotgun (WGS) entry which is preliminary data.</text>
</comment>
<name>A0AAD8YEF8_9STRA</name>
<proteinExistence type="predicted"/>
<sequence>MKLIVTIKAGDATQDIVLPVGHATQSFKWLADAAAYRFIHDGAPRHGHNLSLSNQSREQHLLPLNANLMPKDVYSADCSFFHPDDVIKDHVVDGQSITVELYTEIPLDDYGIPKLSHWAFIACRHGESHEEKRVRCVQEKRDEVENFLAERDRQAKLRQIEIERPKLEKMRVILADQLIDNAVIESTVNEEWSLIKGSGVLDNLVPDEGQQEEIRSFLERNYVELSDCYKFYSAVNSGGGTHTLEFIELNKFLSETSILGEEHSSAILRIFIDSHISAKNGKSKVKPSIHSEIHRHEFFLALIKISIFKFITLPKKEIARLKRQGQHVPNSKRNVPTAPKALELVYDQHLAPVLANMPAGAKMRDAVASKEVLILFYDNLESLKACFEKFAQMKSEDGSISLSEFSVFAMSAGFCGGGERRRGLQKSSSFRNGRASERKHSITGDKTSKGVTPKDIRQIFSASQNDRPEEVEENNGENVSHYEVMSFSEFVEAIARLGVMKFAQGGPKKDSSDEEHEELSYYECIKMAVEKACSIE</sequence>